<evidence type="ECO:0000313" key="2">
    <source>
        <dbReference type="Proteomes" id="UP000198736"/>
    </source>
</evidence>
<dbReference type="AlphaFoldDB" id="A0A0S4L5Z0"/>
<dbReference type="STRING" id="1742973.COMA2_120082"/>
<name>A0A0S4L5Z0_9BACT</name>
<dbReference type="Proteomes" id="UP000198736">
    <property type="component" value="Unassembled WGS sequence"/>
</dbReference>
<proteinExistence type="predicted"/>
<gene>
    <name evidence="1" type="ORF">COMA2_120082</name>
</gene>
<keyword evidence="2" id="KW-1185">Reference proteome</keyword>
<accession>A0A0S4L5Z0</accession>
<protein>
    <submittedName>
        <fullName evidence="1">Uncharacterized protein</fullName>
    </submittedName>
</protein>
<evidence type="ECO:0000313" key="1">
    <source>
        <dbReference type="EMBL" id="CUS33123.1"/>
    </source>
</evidence>
<reference evidence="2" key="1">
    <citation type="submission" date="2015-10" db="EMBL/GenBank/DDBJ databases">
        <authorList>
            <person name="Luecker S."/>
            <person name="Luecker S."/>
        </authorList>
    </citation>
    <scope>NUCLEOTIDE SEQUENCE [LARGE SCALE GENOMIC DNA]</scope>
</reference>
<organism evidence="1 2">
    <name type="scientific">Candidatus Nitrospira nitrificans</name>
    <dbReference type="NCBI Taxonomy" id="1742973"/>
    <lineage>
        <taxon>Bacteria</taxon>
        <taxon>Pseudomonadati</taxon>
        <taxon>Nitrospirota</taxon>
        <taxon>Nitrospiria</taxon>
        <taxon>Nitrospirales</taxon>
        <taxon>Nitrospiraceae</taxon>
        <taxon>Nitrospira</taxon>
    </lineage>
</organism>
<sequence>MRDLYSQLSDISLLRRSWHLARHYSRSHFIADAYRYSDFAYRLDDRLRHISQSLALGTYTRALH</sequence>
<dbReference type="EMBL" id="CZPZ01000004">
    <property type="protein sequence ID" value="CUS33123.1"/>
    <property type="molecule type" value="Genomic_DNA"/>
</dbReference>